<dbReference type="RefSeq" id="XP_016235139.1">
    <property type="nucleotide sequence ID" value="XM_016382037.1"/>
</dbReference>
<evidence type="ECO:0000256" key="3">
    <source>
        <dbReference type="ARBA" id="ARBA00023015"/>
    </source>
</evidence>
<dbReference type="Pfam" id="PF11951">
    <property type="entry name" value="Fungal_trans_2"/>
    <property type="match status" value="1"/>
</dbReference>
<dbReference type="HOGENOM" id="CLU_011409_12_2_1"/>
<dbReference type="InterPro" id="IPR036864">
    <property type="entry name" value="Zn2-C6_fun-type_DNA-bd_sf"/>
</dbReference>
<dbReference type="AlphaFoldDB" id="A0A0D2B7R2"/>
<name>A0A0D2B7R2_9EURO</name>
<dbReference type="Pfam" id="PF00172">
    <property type="entry name" value="Zn_clus"/>
    <property type="match status" value="1"/>
</dbReference>
<dbReference type="GO" id="GO:0003677">
    <property type="term" value="F:DNA binding"/>
    <property type="evidence" value="ECO:0007669"/>
    <property type="project" value="UniProtKB-KW"/>
</dbReference>
<organism evidence="8 9">
    <name type="scientific">Exophiala spinifera</name>
    <dbReference type="NCBI Taxonomy" id="91928"/>
    <lineage>
        <taxon>Eukaryota</taxon>
        <taxon>Fungi</taxon>
        <taxon>Dikarya</taxon>
        <taxon>Ascomycota</taxon>
        <taxon>Pezizomycotina</taxon>
        <taxon>Eurotiomycetes</taxon>
        <taxon>Chaetothyriomycetidae</taxon>
        <taxon>Chaetothyriales</taxon>
        <taxon>Herpotrichiellaceae</taxon>
        <taxon>Exophiala</taxon>
    </lineage>
</organism>
<dbReference type="CDD" id="cd00067">
    <property type="entry name" value="GAL4"/>
    <property type="match status" value="1"/>
</dbReference>
<dbReference type="STRING" id="91928.A0A0D2B7R2"/>
<protein>
    <recommendedName>
        <fullName evidence="7">Zn(2)-C6 fungal-type domain-containing protein</fullName>
    </recommendedName>
</protein>
<keyword evidence="6" id="KW-0539">Nucleus</keyword>
<dbReference type="SUPFAM" id="SSF57701">
    <property type="entry name" value="Zn2/Cys6 DNA-binding domain"/>
    <property type="match status" value="1"/>
</dbReference>
<evidence type="ECO:0000256" key="6">
    <source>
        <dbReference type="ARBA" id="ARBA00023242"/>
    </source>
</evidence>
<dbReference type="GO" id="GO:0000981">
    <property type="term" value="F:DNA-binding transcription factor activity, RNA polymerase II-specific"/>
    <property type="evidence" value="ECO:0007669"/>
    <property type="project" value="InterPro"/>
</dbReference>
<dbReference type="OrthoDB" id="4117950at2759"/>
<feature type="domain" description="Zn(2)-C6 fungal-type" evidence="7">
    <location>
        <begin position="10"/>
        <end position="34"/>
    </location>
</feature>
<evidence type="ECO:0000313" key="8">
    <source>
        <dbReference type="EMBL" id="KIW14923.1"/>
    </source>
</evidence>
<dbReference type="PANTHER" id="PTHR36206:SF12">
    <property type="entry name" value="ASPERCRYPTIN BIOSYNTHESIS CLUSTER-SPECIFIC TRANSCRIPTION REGULATOR ATNN-RELATED"/>
    <property type="match status" value="1"/>
</dbReference>
<dbReference type="Proteomes" id="UP000053328">
    <property type="component" value="Unassembled WGS sequence"/>
</dbReference>
<dbReference type="InterPro" id="IPR052360">
    <property type="entry name" value="Transcr_Regulatory_Proteins"/>
</dbReference>
<keyword evidence="2" id="KW-0862">Zinc</keyword>
<proteinExistence type="predicted"/>
<evidence type="ECO:0000256" key="1">
    <source>
        <dbReference type="ARBA" id="ARBA00022723"/>
    </source>
</evidence>
<keyword evidence="1" id="KW-0479">Metal-binding</keyword>
<dbReference type="GeneID" id="27334792"/>
<accession>A0A0D2B7R2</accession>
<keyword evidence="3" id="KW-0805">Transcription regulation</keyword>
<evidence type="ECO:0000256" key="2">
    <source>
        <dbReference type="ARBA" id="ARBA00022833"/>
    </source>
</evidence>
<keyword evidence="4" id="KW-0238">DNA-binding</keyword>
<dbReference type="Gene3D" id="4.10.240.10">
    <property type="entry name" value="Zn(2)-C6 fungal-type DNA-binding domain"/>
    <property type="match status" value="1"/>
</dbReference>
<dbReference type="VEuPathDB" id="FungiDB:PV08_07709"/>
<evidence type="ECO:0000259" key="7">
    <source>
        <dbReference type="Pfam" id="PF00172"/>
    </source>
</evidence>
<reference evidence="8 9" key="1">
    <citation type="submission" date="2015-01" db="EMBL/GenBank/DDBJ databases">
        <title>The Genome Sequence of Exophiala spinifera CBS89968.</title>
        <authorList>
            <consortium name="The Broad Institute Genomics Platform"/>
            <person name="Cuomo C."/>
            <person name="de Hoog S."/>
            <person name="Gorbushina A."/>
            <person name="Stielow B."/>
            <person name="Teixiera M."/>
            <person name="Abouelleil A."/>
            <person name="Chapman S.B."/>
            <person name="Priest M."/>
            <person name="Young S.K."/>
            <person name="Wortman J."/>
            <person name="Nusbaum C."/>
            <person name="Birren B."/>
        </authorList>
    </citation>
    <scope>NUCLEOTIDE SEQUENCE [LARGE SCALE GENOMIC DNA]</scope>
    <source>
        <strain evidence="8 9">CBS 89968</strain>
    </source>
</reference>
<dbReference type="InterPro" id="IPR021858">
    <property type="entry name" value="Fun_TF"/>
</dbReference>
<evidence type="ECO:0000313" key="9">
    <source>
        <dbReference type="Proteomes" id="UP000053328"/>
    </source>
</evidence>
<dbReference type="InterPro" id="IPR001138">
    <property type="entry name" value="Zn2Cys6_DnaBD"/>
</dbReference>
<evidence type="ECO:0000256" key="4">
    <source>
        <dbReference type="ARBA" id="ARBA00023125"/>
    </source>
</evidence>
<dbReference type="PANTHER" id="PTHR36206">
    <property type="entry name" value="ASPERCRYPTIN BIOSYNTHESIS CLUSTER-SPECIFIC TRANSCRIPTION REGULATOR ATNN-RELATED"/>
    <property type="match status" value="1"/>
</dbReference>
<evidence type="ECO:0000256" key="5">
    <source>
        <dbReference type="ARBA" id="ARBA00023163"/>
    </source>
</evidence>
<gene>
    <name evidence="8" type="ORF">PV08_07709</name>
</gene>
<keyword evidence="5" id="KW-0804">Transcription</keyword>
<dbReference type="EMBL" id="KN847496">
    <property type="protein sequence ID" value="KIW14923.1"/>
    <property type="molecule type" value="Genomic_DNA"/>
</dbReference>
<keyword evidence="9" id="KW-1185">Reference proteome</keyword>
<dbReference type="GO" id="GO:0008270">
    <property type="term" value="F:zinc ion binding"/>
    <property type="evidence" value="ECO:0007669"/>
    <property type="project" value="InterPro"/>
</dbReference>
<sequence length="540" mass="60708">MDVKHAGQARRVKCDAAKPHCQRCTSTGQLCEYATDRLFRNTTSVSSTELPAKCLSQNASEYSPTHHVARYKHPWNQFMNVGSLARSSGLPMVFNAREHQLFHLFRTRIAPNLGGYFDADFWNVTLPCVAHVEPPVLYAALAVAATEKAVPSLAESGDTAECDVIMFYNRAIQSLRMDVAQHTDRFRHTILLTCLLFICLEFKRGRTGVALAHLQAGLTILCVHHELVPELSQLSDLLRKLDAIFHRLSIQGSLIGQVPPARFYRRQEMASGSIDANFTDIMAAQKSLTSILIDSLRPAAPAVDVTCASSPNSDDVISQSICVRQLRQWNLEMKTFLSHSFSGPNNRETLAVRCMQVQSLVATIWTSANHSSNQDFDLEIMFDYYVRDFQTLVSLAAICINGADAMHLSTASASPNNTHYASFSFEMGLSFALYFTAVKCRSPSIRRRAIELLSKATTAQEGLWNTRVLLSIARFILKHEESFVSGPPSTENPKDWPRLEDRIHAAYIIPFCDLERRLQQVQYVWRPGQAWETWTEDILF</sequence>